<dbReference type="Proteomes" id="UP000287853">
    <property type="component" value="Unassembled WGS sequence"/>
</dbReference>
<evidence type="ECO:0000256" key="1">
    <source>
        <dbReference type="ARBA" id="ARBA00009400"/>
    </source>
</evidence>
<evidence type="ECO:0000259" key="6">
    <source>
        <dbReference type="Pfam" id="PF01729"/>
    </source>
</evidence>
<evidence type="ECO:0000256" key="3">
    <source>
        <dbReference type="ARBA" id="ARBA00022676"/>
    </source>
</evidence>
<dbReference type="PANTHER" id="PTHR32179:SF4">
    <property type="entry name" value="PYROPHOSPHORYLASE MODD-RELATED"/>
    <property type="match status" value="1"/>
</dbReference>
<protein>
    <recommendedName>
        <fullName evidence="2">Putative pyrophosphorylase ModD</fullName>
    </recommendedName>
</protein>
<dbReference type="AlphaFoldDB" id="A0A3S3QZ54"/>
<comment type="caution">
    <text evidence="8">The sequence shown here is derived from an EMBL/GenBank/DDBJ whole genome shotgun (WGS) entry which is preliminary data.</text>
</comment>
<dbReference type="GO" id="GO:0034213">
    <property type="term" value="P:quinolinate catabolic process"/>
    <property type="evidence" value="ECO:0007669"/>
    <property type="project" value="TreeGrafter"/>
</dbReference>
<dbReference type="GO" id="GO:0004514">
    <property type="term" value="F:nicotinate-nucleotide diphosphorylase (carboxylating) activity"/>
    <property type="evidence" value="ECO:0007669"/>
    <property type="project" value="InterPro"/>
</dbReference>
<dbReference type="PANTHER" id="PTHR32179">
    <property type="entry name" value="NICOTINATE-NUCLEOTIDE PYROPHOSPHORYLASE [CARBOXYLATING]"/>
    <property type="match status" value="1"/>
</dbReference>
<dbReference type="Gene3D" id="3.20.20.70">
    <property type="entry name" value="Aldolase class I"/>
    <property type="match status" value="1"/>
</dbReference>
<dbReference type="InterPro" id="IPR022412">
    <property type="entry name" value="Quinolinate_PRibosylTrfase_N"/>
</dbReference>
<keyword evidence="3 5" id="KW-0328">Glycosyltransferase</keyword>
<dbReference type="InterPro" id="IPR006242">
    <property type="entry name" value="ModD"/>
</dbReference>
<evidence type="ECO:0000256" key="2">
    <source>
        <dbReference type="ARBA" id="ARBA00019205"/>
    </source>
</evidence>
<gene>
    <name evidence="8" type="ORF">H206_00431</name>
</gene>
<dbReference type="InterPro" id="IPR037128">
    <property type="entry name" value="Quinolinate_PRibosylTase_N_sf"/>
</dbReference>
<evidence type="ECO:0000259" key="7">
    <source>
        <dbReference type="Pfam" id="PF02749"/>
    </source>
</evidence>
<dbReference type="Pfam" id="PF01729">
    <property type="entry name" value="QRPTase_C"/>
    <property type="match status" value="1"/>
</dbReference>
<dbReference type="CDD" id="cd01573">
    <property type="entry name" value="modD_like"/>
    <property type="match status" value="1"/>
</dbReference>
<evidence type="ECO:0000256" key="5">
    <source>
        <dbReference type="PIRNR" id="PIRNR006250"/>
    </source>
</evidence>
<dbReference type="InterPro" id="IPR013785">
    <property type="entry name" value="Aldolase_TIM"/>
</dbReference>
<sequence>MIFFTTQEIEAWINEDAPLVDLTSHLLKIGNQPSRLTVRTRHPTRIALTEEAGRIFEILGCRISMLLPSGRDVSAQSEILVVEGPGAALHRGWKVAMNLLEYMCGVATLTAEMVKKVEECSNIPLLVTRKHQPGLKKPLMKAILAGGAVPHRLSLSETILIFENHLNLIGGREALPGLLADMKAAACEQKITVECDNLDQAVQAAKAGADAVQFDKVPPQDLITWCPELKGNFPNLVILSAGGVGPKNVQDYARTGVDGIVLSSVFHAKPADLGVCIELS</sequence>
<dbReference type="GO" id="GO:0009435">
    <property type="term" value="P:NAD+ biosynthetic process"/>
    <property type="evidence" value="ECO:0007669"/>
    <property type="project" value="InterPro"/>
</dbReference>
<accession>A0A3S3QZ54</accession>
<dbReference type="EMBL" id="MTKO01000069">
    <property type="protein sequence ID" value="RWX46139.1"/>
    <property type="molecule type" value="Genomic_DNA"/>
</dbReference>
<keyword evidence="4 5" id="KW-0808">Transferase</keyword>
<dbReference type="SUPFAM" id="SSF54675">
    <property type="entry name" value="Nicotinate/Quinolinate PRTase N-terminal domain-like"/>
    <property type="match status" value="1"/>
</dbReference>
<proteinExistence type="inferred from homology"/>
<dbReference type="FunFam" id="3.20.20.70:FF:000030">
    <property type="entry name" value="Nicotinate-nucleotide pyrophosphorylase, carboxylating"/>
    <property type="match status" value="1"/>
</dbReference>
<dbReference type="InterPro" id="IPR036068">
    <property type="entry name" value="Nicotinate_pribotase-like_C"/>
</dbReference>
<dbReference type="SUPFAM" id="SSF51690">
    <property type="entry name" value="Nicotinate/Quinolinate PRTase C-terminal domain-like"/>
    <property type="match status" value="1"/>
</dbReference>
<reference evidence="8 9" key="1">
    <citation type="submission" date="2017-01" db="EMBL/GenBank/DDBJ databases">
        <title>The cable genome- insights into the physiology and evolution of filamentous bacteria capable of sulfide oxidation via long distance electron transfer.</title>
        <authorList>
            <person name="Schreiber L."/>
            <person name="Bjerg J.T."/>
            <person name="Boggild A."/>
            <person name="Van De Vossenberg J."/>
            <person name="Meysman F."/>
            <person name="Nielsen L.P."/>
            <person name="Schramm A."/>
            <person name="Kjeldsen K.U."/>
        </authorList>
    </citation>
    <scope>NUCLEOTIDE SEQUENCE [LARGE SCALE GENOMIC DNA]</scope>
    <source>
        <strain evidence="8">MCF</strain>
    </source>
</reference>
<dbReference type="Gene3D" id="3.90.1170.20">
    <property type="entry name" value="Quinolinate phosphoribosyl transferase, N-terminal domain"/>
    <property type="match status" value="1"/>
</dbReference>
<dbReference type="Pfam" id="PF02749">
    <property type="entry name" value="QRPTase_N"/>
    <property type="match status" value="1"/>
</dbReference>
<keyword evidence="9" id="KW-1185">Reference proteome</keyword>
<organism evidence="8 9">
    <name type="scientific">Candidatus Electrothrix aarhusensis</name>
    <dbReference type="NCBI Taxonomy" id="1859131"/>
    <lineage>
        <taxon>Bacteria</taxon>
        <taxon>Pseudomonadati</taxon>
        <taxon>Thermodesulfobacteriota</taxon>
        <taxon>Desulfobulbia</taxon>
        <taxon>Desulfobulbales</taxon>
        <taxon>Desulfobulbaceae</taxon>
        <taxon>Candidatus Electrothrix</taxon>
    </lineage>
</organism>
<dbReference type="NCBIfam" id="TIGR01334">
    <property type="entry name" value="modD"/>
    <property type="match status" value="1"/>
</dbReference>
<evidence type="ECO:0000313" key="8">
    <source>
        <dbReference type="EMBL" id="RWX46139.1"/>
    </source>
</evidence>
<evidence type="ECO:0000313" key="9">
    <source>
        <dbReference type="Proteomes" id="UP000287853"/>
    </source>
</evidence>
<dbReference type="InterPro" id="IPR002638">
    <property type="entry name" value="Quinolinate_PRibosylTrfase_C"/>
</dbReference>
<dbReference type="InterPro" id="IPR027277">
    <property type="entry name" value="NadC/ModD"/>
</dbReference>
<comment type="similarity">
    <text evidence="1 5">Belongs to the NadC/ModD family.</text>
</comment>
<name>A0A3S3QZ54_9BACT</name>
<dbReference type="PIRSF" id="PIRSF006250">
    <property type="entry name" value="NadC_ModD"/>
    <property type="match status" value="1"/>
</dbReference>
<feature type="domain" description="Quinolinate phosphoribosyl transferase N-terminal" evidence="7">
    <location>
        <begin position="21"/>
        <end position="104"/>
    </location>
</feature>
<feature type="domain" description="Quinolinate phosphoribosyl transferase C-terminal" evidence="6">
    <location>
        <begin position="106"/>
        <end position="272"/>
    </location>
</feature>
<evidence type="ECO:0000256" key="4">
    <source>
        <dbReference type="ARBA" id="ARBA00022679"/>
    </source>
</evidence>
<dbReference type="GO" id="GO:0005737">
    <property type="term" value="C:cytoplasm"/>
    <property type="evidence" value="ECO:0007669"/>
    <property type="project" value="TreeGrafter"/>
</dbReference>